<dbReference type="EMBL" id="JBHUOS010000016">
    <property type="protein sequence ID" value="MFD2917798.1"/>
    <property type="molecule type" value="Genomic_DNA"/>
</dbReference>
<comment type="caution">
    <text evidence="1">The sequence shown here is derived from an EMBL/GenBank/DDBJ whole genome shotgun (WGS) entry which is preliminary data.</text>
</comment>
<sequence length="200" mass="23528">MLNIRNVITILLLILVFSCSRKEDNRYDMYLTHYKRSISINLPKSYDTLNIWDNYSDNVMDDRKCYRVQNSKLGVLMESGMFYKTEKTQFEQFTISEPRAFNKFAPFELKTWASDKKQLLEEEKINIEVTTDSIIINNRTFGVLKVMMPFNDAVDKSITFGTNLNGELIEFVFYTNLSNKENFFIDAEASMETLEIKYSQ</sequence>
<name>A0ABW6A1E9_9FLAO</name>
<evidence type="ECO:0008006" key="3">
    <source>
        <dbReference type="Google" id="ProtNLM"/>
    </source>
</evidence>
<proteinExistence type="predicted"/>
<reference evidence="2" key="1">
    <citation type="journal article" date="2019" name="Int. J. Syst. Evol. Microbiol.">
        <title>The Global Catalogue of Microorganisms (GCM) 10K type strain sequencing project: providing services to taxonomists for standard genome sequencing and annotation.</title>
        <authorList>
            <consortium name="The Broad Institute Genomics Platform"/>
            <consortium name="The Broad Institute Genome Sequencing Center for Infectious Disease"/>
            <person name="Wu L."/>
            <person name="Ma J."/>
        </authorList>
    </citation>
    <scope>NUCLEOTIDE SEQUENCE [LARGE SCALE GENOMIC DNA]</scope>
    <source>
        <strain evidence="2">KCTC 32514</strain>
    </source>
</reference>
<organism evidence="1 2">
    <name type="scientific">Psychroserpens luteus</name>
    <dbReference type="NCBI Taxonomy" id="1434066"/>
    <lineage>
        <taxon>Bacteria</taxon>
        <taxon>Pseudomonadati</taxon>
        <taxon>Bacteroidota</taxon>
        <taxon>Flavobacteriia</taxon>
        <taxon>Flavobacteriales</taxon>
        <taxon>Flavobacteriaceae</taxon>
        <taxon>Psychroserpens</taxon>
    </lineage>
</organism>
<evidence type="ECO:0000313" key="1">
    <source>
        <dbReference type="EMBL" id="MFD2917798.1"/>
    </source>
</evidence>
<evidence type="ECO:0000313" key="2">
    <source>
        <dbReference type="Proteomes" id="UP001597548"/>
    </source>
</evidence>
<dbReference type="Proteomes" id="UP001597548">
    <property type="component" value="Unassembled WGS sequence"/>
</dbReference>
<keyword evidence="2" id="KW-1185">Reference proteome</keyword>
<dbReference type="RefSeq" id="WP_194506984.1">
    <property type="nucleotide sequence ID" value="NZ_JADILU010000002.1"/>
</dbReference>
<accession>A0ABW6A1E9</accession>
<dbReference type="PROSITE" id="PS51257">
    <property type="entry name" value="PROKAR_LIPOPROTEIN"/>
    <property type="match status" value="1"/>
</dbReference>
<gene>
    <name evidence="1" type="ORF">ACFS29_19250</name>
</gene>
<protein>
    <recommendedName>
        <fullName evidence="3">Lipoprotein</fullName>
    </recommendedName>
</protein>